<reference evidence="2 3" key="1">
    <citation type="submission" date="2018-06" db="EMBL/GenBank/DDBJ databases">
        <title>Genomic Encyclopedia of Archaeal and Bacterial Type Strains, Phase II (KMG-II): from individual species to whole genera.</title>
        <authorList>
            <person name="Goeker M."/>
        </authorList>
    </citation>
    <scope>NUCLEOTIDE SEQUENCE [LARGE SCALE GENOMIC DNA]</scope>
    <source>
        <strain evidence="2 3">DSM 21851</strain>
    </source>
</reference>
<gene>
    <name evidence="2" type="ORF">LX87_03109</name>
</gene>
<dbReference type="InterPro" id="IPR007139">
    <property type="entry name" value="DUF349"/>
</dbReference>
<feature type="coiled-coil region" evidence="1">
    <location>
        <begin position="42"/>
        <end position="119"/>
    </location>
</feature>
<name>A0A327X038_LARAB</name>
<dbReference type="AlphaFoldDB" id="A0A327X038"/>
<organism evidence="2 3">
    <name type="scientific">Larkinella arboricola</name>
    <dbReference type="NCBI Taxonomy" id="643671"/>
    <lineage>
        <taxon>Bacteria</taxon>
        <taxon>Pseudomonadati</taxon>
        <taxon>Bacteroidota</taxon>
        <taxon>Cytophagia</taxon>
        <taxon>Cytophagales</taxon>
        <taxon>Spirosomataceae</taxon>
        <taxon>Larkinella</taxon>
    </lineage>
</organism>
<keyword evidence="1" id="KW-0175">Coiled coil</keyword>
<evidence type="ECO:0000313" key="2">
    <source>
        <dbReference type="EMBL" id="RAJ98200.1"/>
    </source>
</evidence>
<proteinExistence type="predicted"/>
<sequence length="456" mass="53679">MEQAQLVDEYGYVKDGKVFLSGYLSYPDRQIGEVKRTEQEALDYFKNRFTIAENKVNQLEQEVQEAQNKGSYLTKLVQLRKKLLNFDAIGNFIPLLNRLDELEEVLVELIRTNQLKNLEIKQALLAEAESVADGSEWKETAEKLQEIKLKWIKTGPVDKELDETIETRFSETLDGFFQRRREFFNEQNKVIQERMDRYDSLIAQAERAVRSIYEADRSRPFKRDGLEGEALERANIAEERYMKVLTEAYHLIRNLNNEWKEVGEVPIKKSGKILKKYRRATKTVFDRYNLARGIQPKVRIDPRVEQQMKMADEAEKLAKQTDIPAAADRAKQLLNQWKEIKIPFKLVDKTVADRFRSACDKIFELNYLERVITRKYPAFELKSRSEQLRTKVRELEYLVRREKSDLALSMSSMDSMGRPGNEEADKMMMNKVNTQKRKIAMKEQILVEFNKELNQY</sequence>
<protein>
    <submittedName>
        <fullName evidence="2">Uncharacterized protein DUF349</fullName>
    </submittedName>
</protein>
<dbReference type="OrthoDB" id="977295at2"/>
<dbReference type="Proteomes" id="UP000248790">
    <property type="component" value="Unassembled WGS sequence"/>
</dbReference>
<evidence type="ECO:0000313" key="3">
    <source>
        <dbReference type="Proteomes" id="UP000248790"/>
    </source>
</evidence>
<keyword evidence="3" id="KW-1185">Reference proteome</keyword>
<dbReference type="RefSeq" id="WP_111629124.1">
    <property type="nucleotide sequence ID" value="NZ_QLMC01000003.1"/>
</dbReference>
<dbReference type="Pfam" id="PF03993">
    <property type="entry name" value="DUF349"/>
    <property type="match status" value="3"/>
</dbReference>
<dbReference type="EMBL" id="QLMC01000003">
    <property type="protein sequence ID" value="RAJ98200.1"/>
    <property type="molecule type" value="Genomic_DNA"/>
</dbReference>
<comment type="caution">
    <text evidence="2">The sequence shown here is derived from an EMBL/GenBank/DDBJ whole genome shotgun (WGS) entry which is preliminary data.</text>
</comment>
<accession>A0A327X038</accession>
<evidence type="ECO:0000256" key="1">
    <source>
        <dbReference type="SAM" id="Coils"/>
    </source>
</evidence>